<gene>
    <name evidence="1" type="ORF">BV25DRAFT_1679828</name>
</gene>
<evidence type="ECO:0000313" key="2">
    <source>
        <dbReference type="Proteomes" id="UP000814140"/>
    </source>
</evidence>
<protein>
    <submittedName>
        <fullName evidence="1">Uncharacterized protein</fullName>
    </submittedName>
</protein>
<sequence length="79" mass="9126">MRNGSYDCHAHGQLALGGRRRAEVERTAFPQIYSAVTRRRHIYTYSLPRWRSAQSTRPPHVLTSRNPSHPQVMKAPRTT</sequence>
<proteinExistence type="predicted"/>
<dbReference type="Proteomes" id="UP000814140">
    <property type="component" value="Unassembled WGS sequence"/>
</dbReference>
<keyword evidence="2" id="KW-1185">Reference proteome</keyword>
<comment type="caution">
    <text evidence="1">The sequence shown here is derived from an EMBL/GenBank/DDBJ whole genome shotgun (WGS) entry which is preliminary data.</text>
</comment>
<reference evidence="1" key="2">
    <citation type="journal article" date="2022" name="New Phytol.">
        <title>Evolutionary transition to the ectomycorrhizal habit in the genomes of a hyperdiverse lineage of mushroom-forming fungi.</title>
        <authorList>
            <person name="Looney B."/>
            <person name="Miyauchi S."/>
            <person name="Morin E."/>
            <person name="Drula E."/>
            <person name="Courty P.E."/>
            <person name="Kohler A."/>
            <person name="Kuo A."/>
            <person name="LaButti K."/>
            <person name="Pangilinan J."/>
            <person name="Lipzen A."/>
            <person name="Riley R."/>
            <person name="Andreopoulos W."/>
            <person name="He G."/>
            <person name="Johnson J."/>
            <person name="Nolan M."/>
            <person name="Tritt A."/>
            <person name="Barry K.W."/>
            <person name="Grigoriev I.V."/>
            <person name="Nagy L.G."/>
            <person name="Hibbett D."/>
            <person name="Henrissat B."/>
            <person name="Matheny P.B."/>
            <person name="Labbe J."/>
            <person name="Martin F.M."/>
        </authorList>
    </citation>
    <scope>NUCLEOTIDE SEQUENCE</scope>
    <source>
        <strain evidence="1">HHB10654</strain>
    </source>
</reference>
<evidence type="ECO:0000313" key="1">
    <source>
        <dbReference type="EMBL" id="KAI0065401.1"/>
    </source>
</evidence>
<reference evidence="1" key="1">
    <citation type="submission" date="2021-03" db="EMBL/GenBank/DDBJ databases">
        <authorList>
            <consortium name="DOE Joint Genome Institute"/>
            <person name="Ahrendt S."/>
            <person name="Looney B.P."/>
            <person name="Miyauchi S."/>
            <person name="Morin E."/>
            <person name="Drula E."/>
            <person name="Courty P.E."/>
            <person name="Chicoki N."/>
            <person name="Fauchery L."/>
            <person name="Kohler A."/>
            <person name="Kuo A."/>
            <person name="Labutti K."/>
            <person name="Pangilinan J."/>
            <person name="Lipzen A."/>
            <person name="Riley R."/>
            <person name="Andreopoulos W."/>
            <person name="He G."/>
            <person name="Johnson J."/>
            <person name="Barry K.W."/>
            <person name="Grigoriev I.V."/>
            <person name="Nagy L."/>
            <person name="Hibbett D."/>
            <person name="Henrissat B."/>
            <person name="Matheny P.B."/>
            <person name="Labbe J."/>
            <person name="Martin F."/>
        </authorList>
    </citation>
    <scope>NUCLEOTIDE SEQUENCE</scope>
    <source>
        <strain evidence="1">HHB10654</strain>
    </source>
</reference>
<organism evidence="1 2">
    <name type="scientific">Artomyces pyxidatus</name>
    <dbReference type="NCBI Taxonomy" id="48021"/>
    <lineage>
        <taxon>Eukaryota</taxon>
        <taxon>Fungi</taxon>
        <taxon>Dikarya</taxon>
        <taxon>Basidiomycota</taxon>
        <taxon>Agaricomycotina</taxon>
        <taxon>Agaricomycetes</taxon>
        <taxon>Russulales</taxon>
        <taxon>Auriscalpiaceae</taxon>
        <taxon>Artomyces</taxon>
    </lineage>
</organism>
<accession>A0ACB8TB45</accession>
<dbReference type="EMBL" id="MU277195">
    <property type="protein sequence ID" value="KAI0065401.1"/>
    <property type="molecule type" value="Genomic_DNA"/>
</dbReference>
<name>A0ACB8TB45_9AGAM</name>